<name>A0A484KD28_9ASTE</name>
<reference evidence="1 2" key="1">
    <citation type="submission" date="2018-04" db="EMBL/GenBank/DDBJ databases">
        <authorList>
            <person name="Vogel A."/>
        </authorList>
    </citation>
    <scope>NUCLEOTIDE SEQUENCE [LARGE SCALE GENOMIC DNA]</scope>
</reference>
<accession>A0A484KD28</accession>
<evidence type="ECO:0000313" key="1">
    <source>
        <dbReference type="EMBL" id="VFQ60022.1"/>
    </source>
</evidence>
<dbReference type="EMBL" id="OOIL02000093">
    <property type="protein sequence ID" value="VFQ60022.1"/>
    <property type="molecule type" value="Genomic_DNA"/>
</dbReference>
<dbReference type="Proteomes" id="UP000595140">
    <property type="component" value="Unassembled WGS sequence"/>
</dbReference>
<organism evidence="1 2">
    <name type="scientific">Cuscuta campestris</name>
    <dbReference type="NCBI Taxonomy" id="132261"/>
    <lineage>
        <taxon>Eukaryota</taxon>
        <taxon>Viridiplantae</taxon>
        <taxon>Streptophyta</taxon>
        <taxon>Embryophyta</taxon>
        <taxon>Tracheophyta</taxon>
        <taxon>Spermatophyta</taxon>
        <taxon>Magnoliopsida</taxon>
        <taxon>eudicotyledons</taxon>
        <taxon>Gunneridae</taxon>
        <taxon>Pentapetalae</taxon>
        <taxon>asterids</taxon>
        <taxon>lamiids</taxon>
        <taxon>Solanales</taxon>
        <taxon>Convolvulaceae</taxon>
        <taxon>Cuscuteae</taxon>
        <taxon>Cuscuta</taxon>
        <taxon>Cuscuta subgen. Grammica</taxon>
        <taxon>Cuscuta sect. Cleistogrammica</taxon>
    </lineage>
</organism>
<dbReference type="AlphaFoldDB" id="A0A484KD28"/>
<evidence type="ECO:0000313" key="2">
    <source>
        <dbReference type="Proteomes" id="UP000595140"/>
    </source>
</evidence>
<keyword evidence="2" id="KW-1185">Reference proteome</keyword>
<gene>
    <name evidence="1" type="ORF">CCAM_LOCUS1798</name>
</gene>
<sequence>MQESLQFCEKRYFGSKIFEASKREWYKDENSKLNLHALKLKLEQKTVAVHCTNDMLLLSMKKLFGFSLQCLC</sequence>
<proteinExistence type="predicted"/>
<protein>
    <submittedName>
        <fullName evidence="1">Uncharacterized protein</fullName>
    </submittedName>
</protein>